<dbReference type="SMART" id="SM00385">
    <property type="entry name" value="CYCLIN"/>
    <property type="match status" value="2"/>
</dbReference>
<evidence type="ECO:0000256" key="1">
    <source>
        <dbReference type="ARBA" id="ARBA00006955"/>
    </source>
</evidence>
<feature type="domain" description="Cyclin-like" evidence="6">
    <location>
        <begin position="350"/>
        <end position="438"/>
    </location>
</feature>
<dbReference type="STRING" id="3218.A0A2K1JJ15"/>
<keyword evidence="10" id="KW-1185">Reference proteome</keyword>
<evidence type="ECO:0000256" key="2">
    <source>
        <dbReference type="ARBA" id="ARBA00022618"/>
    </source>
</evidence>
<dbReference type="GO" id="GO:0000307">
    <property type="term" value="C:cyclin-dependent protein kinase holoenzyme complex"/>
    <property type="evidence" value="ECO:0000318"/>
    <property type="project" value="GO_Central"/>
</dbReference>
<dbReference type="InterPro" id="IPR006671">
    <property type="entry name" value="Cyclin_N"/>
</dbReference>
<keyword evidence="3 5" id="KW-0195">Cyclin</keyword>
<dbReference type="SUPFAM" id="SSF47954">
    <property type="entry name" value="Cyclin-like"/>
    <property type="match status" value="2"/>
</dbReference>
<dbReference type="GeneID" id="112291127"/>
<feature type="domain" description="Cyclin C-terminal" evidence="7">
    <location>
        <begin position="346"/>
        <end position="469"/>
    </location>
</feature>
<dbReference type="GO" id="GO:0000082">
    <property type="term" value="P:G1/S transition of mitotic cell cycle"/>
    <property type="evidence" value="ECO:0000318"/>
    <property type="project" value="GO_Central"/>
</dbReference>
<dbReference type="PANTHER" id="PTHR10177">
    <property type="entry name" value="CYCLINS"/>
    <property type="match status" value="1"/>
</dbReference>
<dbReference type="InterPro" id="IPR039361">
    <property type="entry name" value="Cyclin"/>
</dbReference>
<dbReference type="GO" id="GO:0005737">
    <property type="term" value="C:cytoplasm"/>
    <property type="evidence" value="ECO:0000318"/>
    <property type="project" value="GO_Central"/>
</dbReference>
<dbReference type="CDD" id="cd20562">
    <property type="entry name" value="CYCLIN_AtCycA_like_rpt1"/>
    <property type="match status" value="1"/>
</dbReference>
<name>A0A2K1JJ15_PHYPA</name>
<keyword evidence="4" id="KW-0131">Cell cycle</keyword>
<dbReference type="InterPro" id="IPR004367">
    <property type="entry name" value="Cyclin_C-dom"/>
</dbReference>
<evidence type="ECO:0000259" key="7">
    <source>
        <dbReference type="SMART" id="SM01332"/>
    </source>
</evidence>
<dbReference type="FunFam" id="1.10.472.10:FF:000013">
    <property type="entry name" value="Cyclin A1"/>
    <property type="match status" value="1"/>
</dbReference>
<dbReference type="EnsemblPlants" id="Pp3c14_23640V3.2">
    <property type="protein sequence ID" value="Pp3c14_23640V3.2"/>
    <property type="gene ID" value="Pp3c14_23640"/>
</dbReference>
<evidence type="ECO:0000313" key="8">
    <source>
        <dbReference type="EMBL" id="PNR41545.1"/>
    </source>
</evidence>
<dbReference type="GO" id="GO:0051301">
    <property type="term" value="P:cell division"/>
    <property type="evidence" value="ECO:0007669"/>
    <property type="project" value="UniProtKB-KW"/>
</dbReference>
<sequence length="480" mass="54009">MACEGGMRALRSRAFPFAAGITSSFPDNVRQTRAVSKRSATDDANDIVLQPRKRAVQRNGKHGPLTDISKQANAASSPCFVMDRIDSTKGQVLKYSQVVVGDENTYSLGSGQLCVMRSDTNAVKIELQEASLEFRPLDAELESGPESENSSSAIGSVERRTARNHFLSNVPDARGERDGLFDDESFLRKSSSLSGLACVDIDTDLLDPKMCSSYAADIYTHLRMAEIKRRPTTDFMEVMQKDINPSMRGILVDWLVDVAEEYMLMPDTLYLAVSYIDRFLSFNTVTRQRLQLLGVSCMLIAAKYEEICAPHVEQFCYITDYTYQREEVLEMERKVLIELKFELTTPTTKSFLRRFIRAAQTNCKASTLVLESLGNFLAELTLTEYSFLGFLPSMVAASAVYVAKLTLDPSTCPWDATLQHYTGYRASELEKCVRIIHDLQRNTKNCTLPAIREKYRHHKFKCVATLTPPLVLTPEFFKDA</sequence>
<dbReference type="Gene3D" id="1.10.472.10">
    <property type="entry name" value="Cyclin-like"/>
    <property type="match status" value="2"/>
</dbReference>
<comment type="similarity">
    <text evidence="1">Belongs to the cyclin family. Cyclin AB subfamily.</text>
</comment>
<reference evidence="9" key="3">
    <citation type="submission" date="2020-12" db="UniProtKB">
        <authorList>
            <consortium name="EnsemblPlants"/>
        </authorList>
    </citation>
    <scope>IDENTIFICATION</scope>
</reference>
<dbReference type="GO" id="GO:0016538">
    <property type="term" value="F:cyclin-dependent protein serine/threonine kinase regulator activity"/>
    <property type="evidence" value="ECO:0000318"/>
    <property type="project" value="GO_Central"/>
</dbReference>
<feature type="domain" description="Cyclin-like" evidence="6">
    <location>
        <begin position="253"/>
        <end position="337"/>
    </location>
</feature>
<dbReference type="Proteomes" id="UP000006727">
    <property type="component" value="Chromosome 14"/>
</dbReference>
<dbReference type="Gramene" id="Pp3c14_23640V3.2">
    <property type="protein sequence ID" value="Pp3c14_23640V3.2"/>
    <property type="gene ID" value="Pp3c14_23640"/>
</dbReference>
<dbReference type="InterPro" id="IPR036915">
    <property type="entry name" value="Cyclin-like_sf"/>
</dbReference>
<evidence type="ECO:0000256" key="3">
    <source>
        <dbReference type="ARBA" id="ARBA00023127"/>
    </source>
</evidence>
<gene>
    <name evidence="9" type="primary">LOC112291127</name>
    <name evidence="8" type="ORF">PHYPA_018948</name>
</gene>
<proteinExistence type="inferred from homology"/>
<dbReference type="CDD" id="cd20506">
    <property type="entry name" value="CYCLIN_AtCycA-like_rpt2"/>
    <property type="match status" value="1"/>
</dbReference>
<dbReference type="EnsemblPlants" id="Pp3c14_23640V3.3">
    <property type="protein sequence ID" value="Pp3c14_23640V3.3"/>
    <property type="gene ID" value="Pp3c14_23640"/>
</dbReference>
<dbReference type="EnsemblPlants" id="Pp3c14_23640V3.1">
    <property type="protein sequence ID" value="Pp3c14_23640V3.1"/>
    <property type="gene ID" value="Pp3c14_23640"/>
</dbReference>
<dbReference type="SMART" id="SM01332">
    <property type="entry name" value="Cyclin_C"/>
    <property type="match status" value="1"/>
</dbReference>
<dbReference type="PaxDb" id="3218-PP1S69_51V6.1"/>
<dbReference type="RefSeq" id="XP_073394556.1">
    <property type="nucleotide sequence ID" value="XM_073538455.1"/>
</dbReference>
<dbReference type="Gramene" id="Pp3c14_23640V3.3">
    <property type="protein sequence ID" value="Pp3c14_23640V3.3"/>
    <property type="gene ID" value="Pp3c14_23640"/>
</dbReference>
<accession>A0A2K1JJ15</accession>
<evidence type="ECO:0000313" key="10">
    <source>
        <dbReference type="Proteomes" id="UP000006727"/>
    </source>
</evidence>
<dbReference type="Gramene" id="Pp3c14_23640V3.1">
    <property type="protein sequence ID" value="Pp3c14_23640V3.1"/>
    <property type="gene ID" value="Pp3c14_23640"/>
</dbReference>
<dbReference type="OrthoDB" id="5590282at2759"/>
<evidence type="ECO:0000256" key="5">
    <source>
        <dbReference type="RuleBase" id="RU000383"/>
    </source>
</evidence>
<dbReference type="GO" id="GO:0005634">
    <property type="term" value="C:nucleus"/>
    <property type="evidence" value="ECO:0000318"/>
    <property type="project" value="GO_Central"/>
</dbReference>
<dbReference type="PROSITE" id="PS00292">
    <property type="entry name" value="CYCLINS"/>
    <property type="match status" value="1"/>
</dbReference>
<dbReference type="AlphaFoldDB" id="A0A2K1JJ15"/>
<dbReference type="FunFam" id="1.10.472.10:FF:000167">
    <property type="entry name" value="Mitotic cyclin 6"/>
    <property type="match status" value="1"/>
</dbReference>
<dbReference type="Pfam" id="PF00134">
    <property type="entry name" value="Cyclin_N"/>
    <property type="match status" value="1"/>
</dbReference>
<evidence type="ECO:0000256" key="4">
    <source>
        <dbReference type="ARBA" id="ARBA00023306"/>
    </source>
</evidence>
<dbReference type="Pfam" id="PF02984">
    <property type="entry name" value="Cyclin_C"/>
    <property type="match status" value="1"/>
</dbReference>
<evidence type="ECO:0000313" key="9">
    <source>
        <dbReference type="EnsemblPlants" id="Pp3c14_23640V3.1"/>
    </source>
</evidence>
<reference evidence="8 10" key="2">
    <citation type="journal article" date="2018" name="Plant J.">
        <title>The Physcomitrella patens chromosome-scale assembly reveals moss genome structure and evolution.</title>
        <authorList>
            <person name="Lang D."/>
            <person name="Ullrich K.K."/>
            <person name="Murat F."/>
            <person name="Fuchs J."/>
            <person name="Jenkins J."/>
            <person name="Haas F.B."/>
            <person name="Piednoel M."/>
            <person name="Gundlach H."/>
            <person name="Van Bel M."/>
            <person name="Meyberg R."/>
            <person name="Vives C."/>
            <person name="Morata J."/>
            <person name="Symeonidi A."/>
            <person name="Hiss M."/>
            <person name="Muchero W."/>
            <person name="Kamisugi Y."/>
            <person name="Saleh O."/>
            <person name="Blanc G."/>
            <person name="Decker E.L."/>
            <person name="van Gessel N."/>
            <person name="Grimwood J."/>
            <person name="Hayes R.D."/>
            <person name="Graham S.W."/>
            <person name="Gunter L.E."/>
            <person name="McDaniel S.F."/>
            <person name="Hoernstein S.N.W."/>
            <person name="Larsson A."/>
            <person name="Li F.W."/>
            <person name="Perroud P.F."/>
            <person name="Phillips J."/>
            <person name="Ranjan P."/>
            <person name="Rokshar D.S."/>
            <person name="Rothfels C.J."/>
            <person name="Schneider L."/>
            <person name="Shu S."/>
            <person name="Stevenson D.W."/>
            <person name="Thummler F."/>
            <person name="Tillich M."/>
            <person name="Villarreal Aguilar J.C."/>
            <person name="Widiez T."/>
            <person name="Wong G.K."/>
            <person name="Wymore A."/>
            <person name="Zhang Y."/>
            <person name="Zimmer A.D."/>
            <person name="Quatrano R.S."/>
            <person name="Mayer K.F.X."/>
            <person name="Goodstein D."/>
            <person name="Casacuberta J.M."/>
            <person name="Vandepoele K."/>
            <person name="Reski R."/>
            <person name="Cuming A.C."/>
            <person name="Tuskan G.A."/>
            <person name="Maumus F."/>
            <person name="Salse J."/>
            <person name="Schmutz J."/>
            <person name="Rensing S.A."/>
        </authorList>
    </citation>
    <scope>NUCLEOTIDE SEQUENCE [LARGE SCALE GENOMIC DNA]</scope>
    <source>
        <strain evidence="9 10">cv. Gransden 2004</strain>
    </source>
</reference>
<organism evidence="8">
    <name type="scientific">Physcomitrium patens</name>
    <name type="common">Spreading-leaved earth moss</name>
    <name type="synonym">Physcomitrella patens</name>
    <dbReference type="NCBI Taxonomy" id="3218"/>
    <lineage>
        <taxon>Eukaryota</taxon>
        <taxon>Viridiplantae</taxon>
        <taxon>Streptophyta</taxon>
        <taxon>Embryophyta</taxon>
        <taxon>Bryophyta</taxon>
        <taxon>Bryophytina</taxon>
        <taxon>Bryopsida</taxon>
        <taxon>Funariidae</taxon>
        <taxon>Funariales</taxon>
        <taxon>Funariaceae</taxon>
        <taxon>Physcomitrium</taxon>
    </lineage>
</organism>
<dbReference type="InterPro" id="IPR013763">
    <property type="entry name" value="Cyclin-like_dom"/>
</dbReference>
<keyword evidence="2" id="KW-0132">Cell division</keyword>
<dbReference type="FunCoup" id="A0A2K1JJ15">
    <property type="interactions" value="2063"/>
</dbReference>
<evidence type="ECO:0000259" key="6">
    <source>
        <dbReference type="SMART" id="SM00385"/>
    </source>
</evidence>
<dbReference type="InterPro" id="IPR048258">
    <property type="entry name" value="Cyclins_cyclin-box"/>
</dbReference>
<protein>
    <submittedName>
        <fullName evidence="8 9">Uncharacterized protein</fullName>
    </submittedName>
</protein>
<reference evidence="8 10" key="1">
    <citation type="journal article" date="2008" name="Science">
        <title>The Physcomitrella genome reveals evolutionary insights into the conquest of land by plants.</title>
        <authorList>
            <person name="Rensing S."/>
            <person name="Lang D."/>
            <person name="Zimmer A."/>
            <person name="Terry A."/>
            <person name="Salamov A."/>
            <person name="Shapiro H."/>
            <person name="Nishiyama T."/>
            <person name="Perroud P.-F."/>
            <person name="Lindquist E."/>
            <person name="Kamisugi Y."/>
            <person name="Tanahashi T."/>
            <person name="Sakakibara K."/>
            <person name="Fujita T."/>
            <person name="Oishi K."/>
            <person name="Shin-I T."/>
            <person name="Kuroki Y."/>
            <person name="Toyoda A."/>
            <person name="Suzuki Y."/>
            <person name="Hashimoto A."/>
            <person name="Yamaguchi K."/>
            <person name="Sugano A."/>
            <person name="Kohara Y."/>
            <person name="Fujiyama A."/>
            <person name="Anterola A."/>
            <person name="Aoki S."/>
            <person name="Ashton N."/>
            <person name="Barbazuk W.B."/>
            <person name="Barker E."/>
            <person name="Bennetzen J."/>
            <person name="Bezanilla M."/>
            <person name="Blankenship R."/>
            <person name="Cho S.H."/>
            <person name="Dutcher S."/>
            <person name="Estelle M."/>
            <person name="Fawcett J.A."/>
            <person name="Gundlach H."/>
            <person name="Hanada K."/>
            <person name="Heyl A."/>
            <person name="Hicks K.A."/>
            <person name="Hugh J."/>
            <person name="Lohr M."/>
            <person name="Mayer K."/>
            <person name="Melkozernov A."/>
            <person name="Murata T."/>
            <person name="Nelson D."/>
            <person name="Pils B."/>
            <person name="Prigge M."/>
            <person name="Reiss B."/>
            <person name="Renner T."/>
            <person name="Rombauts S."/>
            <person name="Rushton P."/>
            <person name="Sanderfoot A."/>
            <person name="Schween G."/>
            <person name="Shiu S.-H."/>
            <person name="Stueber K."/>
            <person name="Theodoulou F.L."/>
            <person name="Tu H."/>
            <person name="Van de Peer Y."/>
            <person name="Verrier P.J."/>
            <person name="Waters E."/>
            <person name="Wood A."/>
            <person name="Yang L."/>
            <person name="Cove D."/>
            <person name="Cuming A."/>
            <person name="Hasebe M."/>
            <person name="Lucas S."/>
            <person name="Mishler D.B."/>
            <person name="Reski R."/>
            <person name="Grigoriev I."/>
            <person name="Quatrano R.S."/>
            <person name="Boore J.L."/>
        </authorList>
    </citation>
    <scope>NUCLEOTIDE SEQUENCE [LARGE SCALE GENOMIC DNA]</scope>
    <source>
        <strain evidence="9 10">cv. Gransden 2004</strain>
    </source>
</reference>
<dbReference type="EMBL" id="ABEU02000014">
    <property type="protein sequence ID" value="PNR41545.1"/>
    <property type="molecule type" value="Genomic_DNA"/>
</dbReference>